<dbReference type="InterPro" id="IPR027417">
    <property type="entry name" value="P-loop_NTPase"/>
</dbReference>
<accession>A0A0F9UHI7</accession>
<organism evidence="3">
    <name type="scientific">marine sediment metagenome</name>
    <dbReference type="NCBI Taxonomy" id="412755"/>
    <lineage>
        <taxon>unclassified sequences</taxon>
        <taxon>metagenomes</taxon>
        <taxon>ecological metagenomes</taxon>
    </lineage>
</organism>
<evidence type="ECO:0000259" key="2">
    <source>
        <dbReference type="SMART" id="SM00382"/>
    </source>
</evidence>
<dbReference type="InterPro" id="IPR011704">
    <property type="entry name" value="ATPase_dyneun-rel_AAA"/>
</dbReference>
<dbReference type="Gene3D" id="3.40.50.300">
    <property type="entry name" value="P-loop containing nucleotide triphosphate hydrolases"/>
    <property type="match status" value="1"/>
</dbReference>
<proteinExistence type="predicted"/>
<dbReference type="InterPro" id="IPR050764">
    <property type="entry name" value="CbbQ/NirQ/NorQ/GpvN"/>
</dbReference>
<dbReference type="GO" id="GO:0005524">
    <property type="term" value="F:ATP binding"/>
    <property type="evidence" value="ECO:0007669"/>
    <property type="project" value="InterPro"/>
</dbReference>
<evidence type="ECO:0000313" key="3">
    <source>
        <dbReference type="EMBL" id="KKN60706.1"/>
    </source>
</evidence>
<reference evidence="3" key="1">
    <citation type="journal article" date="2015" name="Nature">
        <title>Complex archaea that bridge the gap between prokaryotes and eukaryotes.</title>
        <authorList>
            <person name="Spang A."/>
            <person name="Saw J.H."/>
            <person name="Jorgensen S.L."/>
            <person name="Zaremba-Niedzwiedzka K."/>
            <person name="Martijn J."/>
            <person name="Lind A.E."/>
            <person name="van Eijk R."/>
            <person name="Schleper C."/>
            <person name="Guy L."/>
            <person name="Ettema T.J."/>
        </authorList>
    </citation>
    <scope>NUCLEOTIDE SEQUENCE</scope>
</reference>
<dbReference type="GO" id="GO:0016887">
    <property type="term" value="F:ATP hydrolysis activity"/>
    <property type="evidence" value="ECO:0007669"/>
    <property type="project" value="InterPro"/>
</dbReference>
<dbReference type="Pfam" id="PF07728">
    <property type="entry name" value="AAA_5"/>
    <property type="match status" value="1"/>
</dbReference>
<dbReference type="PANTHER" id="PTHR42759">
    <property type="entry name" value="MOXR FAMILY PROTEIN"/>
    <property type="match status" value="1"/>
</dbReference>
<gene>
    <name evidence="3" type="ORF">LCGC14_0529050</name>
</gene>
<dbReference type="AlphaFoldDB" id="A0A0F9UHI7"/>
<feature type="region of interest" description="Disordered" evidence="1">
    <location>
        <begin position="369"/>
        <end position="388"/>
    </location>
</feature>
<comment type="caution">
    <text evidence="3">The sequence shown here is derived from an EMBL/GenBank/DDBJ whole genome shotgun (WGS) entry which is preliminary data.</text>
</comment>
<feature type="compositionally biased region" description="Acidic residues" evidence="1">
    <location>
        <begin position="71"/>
        <end position="80"/>
    </location>
</feature>
<protein>
    <recommendedName>
        <fullName evidence="2">AAA+ ATPase domain-containing protein</fullName>
    </recommendedName>
</protein>
<dbReference type="EMBL" id="LAZR01000685">
    <property type="protein sequence ID" value="KKN60706.1"/>
    <property type="molecule type" value="Genomic_DNA"/>
</dbReference>
<evidence type="ECO:0000256" key="1">
    <source>
        <dbReference type="SAM" id="MobiDB-lite"/>
    </source>
</evidence>
<sequence>MRKGRDVMTGAKFHGKCARCLGDITPGEDIYSTYKYQLQGSSRKTAWIHVGCLEHPDVEPVERQAKGTPESDLDIPDGDESSASSKLIRVLGRDIATVAEDVAELSNKVASIDTAREIKIVLPDRKPVKVGAQHEAFEKLVQYASTGLNIAMKGPAGSGKTSAAYALGKALKLPTYVVPLGPQTSKSDLVGYMNGAGDYIAPMLRRAFEHGGVCLLDEMDAANPAVLTIINGMLANGHAGFADGMVDRHEDTIFLAAMNTFGRGADTEYVGRAQLDAATLDRWVMLEWAYDWNFTRHLAGNDKWTDYVQRLSDAAMAQKVRVVISPRAALFGARLLAAGIARREVEQVCIWAPIKPDDKVKILAAMPTKSGSETADFSGAPPVKKSRW</sequence>
<dbReference type="SMART" id="SM00382">
    <property type="entry name" value="AAA"/>
    <property type="match status" value="1"/>
</dbReference>
<dbReference type="SUPFAM" id="SSF52540">
    <property type="entry name" value="P-loop containing nucleoside triphosphate hydrolases"/>
    <property type="match status" value="1"/>
</dbReference>
<dbReference type="InterPro" id="IPR003593">
    <property type="entry name" value="AAA+_ATPase"/>
</dbReference>
<dbReference type="PANTHER" id="PTHR42759:SF1">
    <property type="entry name" value="MAGNESIUM-CHELATASE SUBUNIT CHLD"/>
    <property type="match status" value="1"/>
</dbReference>
<feature type="domain" description="AAA+ ATPase" evidence="2">
    <location>
        <begin position="146"/>
        <end position="281"/>
    </location>
</feature>
<name>A0A0F9UHI7_9ZZZZ</name>
<feature type="region of interest" description="Disordered" evidence="1">
    <location>
        <begin position="58"/>
        <end position="81"/>
    </location>
</feature>
<dbReference type="CDD" id="cd00009">
    <property type="entry name" value="AAA"/>
    <property type="match status" value="1"/>
</dbReference>